<keyword evidence="1" id="KW-0812">Transmembrane</keyword>
<dbReference type="GeneID" id="72428724"/>
<keyword evidence="3" id="KW-1185">Reference proteome</keyword>
<proteinExistence type="predicted"/>
<sequence length="131" mass="13547" precursor="true">MNAETSNPDGAAVVAAPAPAAAWPRSLVVGLALWSLGLSALSAAVALHIGNQRLEAALALRPPIVVVDPFEWIKSGGQGDTPEARYRDGAKRLQGAVQQLTGRGALVIDSTAVRGSPDSVRLNVVPPRDQP</sequence>
<keyword evidence="1" id="KW-1133">Transmembrane helix</keyword>
<name>M4NHI7_9GAMM</name>
<dbReference type="EMBL" id="CP003470">
    <property type="protein sequence ID" value="AGG89113.1"/>
    <property type="molecule type" value="Genomic_DNA"/>
</dbReference>
<evidence type="ECO:0000313" key="3">
    <source>
        <dbReference type="Proteomes" id="UP000011859"/>
    </source>
</evidence>
<dbReference type="RefSeq" id="WP_015447838.1">
    <property type="nucleotide sequence ID" value="NC_020541.1"/>
</dbReference>
<evidence type="ECO:0000256" key="1">
    <source>
        <dbReference type="SAM" id="Phobius"/>
    </source>
</evidence>
<dbReference type="KEGG" id="rhd:R2APBS1_1990"/>
<protein>
    <submittedName>
        <fullName evidence="2">Uncharacterized protein</fullName>
    </submittedName>
</protein>
<dbReference type="Proteomes" id="UP000011859">
    <property type="component" value="Chromosome"/>
</dbReference>
<dbReference type="HOGENOM" id="CLU_1925935_0_0_6"/>
<reference evidence="2 3" key="1">
    <citation type="submission" date="2012-04" db="EMBL/GenBank/DDBJ databases">
        <title>Complete genome of Rhodanobacter sp. 2APBS1.</title>
        <authorList>
            <consortium name="US DOE Joint Genome Institute"/>
            <person name="Huntemann M."/>
            <person name="Wei C.-L."/>
            <person name="Han J."/>
            <person name="Detter J.C."/>
            <person name="Han C."/>
            <person name="Tapia R."/>
            <person name="Munk A.C.C."/>
            <person name="Chen A."/>
            <person name="Krypides N."/>
            <person name="Mavromatis K."/>
            <person name="Markowitz V."/>
            <person name="Szeto E."/>
            <person name="Ivanova N."/>
            <person name="Mikhailova N."/>
            <person name="Ovchinnikova G."/>
            <person name="Pagani I."/>
            <person name="Pati A."/>
            <person name="Goodwin L."/>
            <person name="Peters L."/>
            <person name="Pitluck S."/>
            <person name="Woyke T."/>
            <person name="Prakash O."/>
            <person name="Elkins J."/>
            <person name="Brown S."/>
            <person name="Palumbo A."/>
            <person name="Hemme C."/>
            <person name="Zhou J."/>
            <person name="Watson D."/>
            <person name="Jardine P."/>
            <person name="Kostka J."/>
            <person name="Green S."/>
        </authorList>
    </citation>
    <scope>NUCLEOTIDE SEQUENCE [LARGE SCALE GENOMIC DNA]</scope>
    <source>
        <strain evidence="2 3">2APBS1</strain>
    </source>
</reference>
<organism evidence="2 3">
    <name type="scientific">Rhodanobacter denitrificans</name>
    <dbReference type="NCBI Taxonomy" id="666685"/>
    <lineage>
        <taxon>Bacteria</taxon>
        <taxon>Pseudomonadati</taxon>
        <taxon>Pseudomonadota</taxon>
        <taxon>Gammaproteobacteria</taxon>
        <taxon>Lysobacterales</taxon>
        <taxon>Rhodanobacteraceae</taxon>
        <taxon>Rhodanobacter</taxon>
    </lineage>
</organism>
<feature type="transmembrane region" description="Helical" evidence="1">
    <location>
        <begin position="27"/>
        <end position="49"/>
    </location>
</feature>
<accession>M4NHI7</accession>
<gene>
    <name evidence="2" type="ORF">R2APBS1_1990</name>
</gene>
<dbReference type="STRING" id="666685.R2APBS1_1990"/>
<keyword evidence="1" id="KW-0472">Membrane</keyword>
<dbReference type="AlphaFoldDB" id="M4NHI7"/>
<evidence type="ECO:0000313" key="2">
    <source>
        <dbReference type="EMBL" id="AGG89113.1"/>
    </source>
</evidence>